<evidence type="ECO:0000256" key="8">
    <source>
        <dbReference type="ARBA" id="ARBA00068163"/>
    </source>
</evidence>
<dbReference type="AlphaFoldDB" id="A0AA90SS21"/>
<evidence type="ECO:0000256" key="1">
    <source>
        <dbReference type="ARBA" id="ARBA00004496"/>
    </source>
</evidence>
<dbReference type="GO" id="GO:0005737">
    <property type="term" value="C:cytoplasm"/>
    <property type="evidence" value="ECO:0007669"/>
    <property type="project" value="UniProtKB-SubCell"/>
</dbReference>
<dbReference type="Gene3D" id="3.90.950.10">
    <property type="match status" value="1"/>
</dbReference>
<dbReference type="InterPro" id="IPR003697">
    <property type="entry name" value="Maf-like"/>
</dbReference>
<feature type="site" description="Important for substrate specificity" evidence="9">
    <location>
        <position position="11"/>
    </location>
</feature>
<dbReference type="GO" id="GO:0047429">
    <property type="term" value="F:nucleoside triphosphate diphosphatase activity"/>
    <property type="evidence" value="ECO:0007669"/>
    <property type="project" value="InterPro"/>
</dbReference>
<gene>
    <name evidence="10" type="ORF">QS748_01250</name>
</gene>
<keyword evidence="4 9" id="KW-0546">Nucleotide metabolism</keyword>
<dbReference type="HAMAP" id="MF_00528">
    <property type="entry name" value="Maf"/>
    <property type="match status" value="1"/>
</dbReference>
<organism evidence="10 11">
    <name type="scientific">Candidatus Endonucleibacter bathymodioli</name>
    <dbReference type="NCBI Taxonomy" id="539814"/>
    <lineage>
        <taxon>Bacteria</taxon>
        <taxon>Pseudomonadati</taxon>
        <taxon>Pseudomonadota</taxon>
        <taxon>Gammaproteobacteria</taxon>
        <taxon>Oceanospirillales</taxon>
        <taxon>Endozoicomonadaceae</taxon>
        <taxon>Candidatus Endonucleibacter</taxon>
    </lineage>
</organism>
<sequence length="193" mass="21239">MKLVLASSSKYRRMLLKTLKIPFEHHSPEIDETPLAKESAQALAERLAIQKAKAVVNTYPSHLIIGSDQTASINGILLGKPYNKQQATKQLSLCSGQQVTFFSGLCLLNSKTGLSQHQCLPFQVDFRHLSPQQISYYIDEEQPLDCVGSFKCEGLGIALFEKLSGNDPNILIGLPLIALTSMLRNESIDILGP</sequence>
<evidence type="ECO:0000256" key="4">
    <source>
        <dbReference type="ARBA" id="ARBA00023080"/>
    </source>
</evidence>
<comment type="subcellular location">
    <subcellularLocation>
        <location evidence="1 9">Cytoplasm</location>
    </subcellularLocation>
</comment>
<comment type="function">
    <text evidence="6 9">Nucleoside triphosphate pyrophosphatase that hydrolyzes 7-methyl-GTP (m(7)GTP). May have a dual role in cell division arrest and in preventing the incorporation of modified nucleotides into cellular nucleic acids.</text>
</comment>
<keyword evidence="3 9" id="KW-0378">Hydrolase</keyword>
<feature type="site" description="Important for substrate specificity" evidence="9">
    <location>
        <position position="69"/>
    </location>
</feature>
<comment type="caution">
    <text evidence="9">Lacks conserved residue(s) required for the propagation of feature annotation.</text>
</comment>
<dbReference type="GO" id="GO:0009117">
    <property type="term" value="P:nucleotide metabolic process"/>
    <property type="evidence" value="ECO:0007669"/>
    <property type="project" value="UniProtKB-KW"/>
</dbReference>
<keyword evidence="11" id="KW-1185">Reference proteome</keyword>
<evidence type="ECO:0000313" key="10">
    <source>
        <dbReference type="EMBL" id="MDP0587894.1"/>
    </source>
</evidence>
<feature type="active site" description="Proton acceptor" evidence="9">
    <location>
        <position position="68"/>
    </location>
</feature>
<dbReference type="PANTHER" id="PTHR43213:SF10">
    <property type="entry name" value="7-METHYL-GTP PYROPHOSPHATASE"/>
    <property type="match status" value="1"/>
</dbReference>
<evidence type="ECO:0000256" key="2">
    <source>
        <dbReference type="ARBA" id="ARBA00022490"/>
    </source>
</evidence>
<reference evidence="10 11" key="1">
    <citation type="journal article" date="2023" name="bioRxiv">
        <title>An intranuclear bacterial parasite of deep-sea mussels expresses apoptosis inhibitors acquired from its host.</title>
        <authorList>
            <person name="Gonzalez Porras M.A."/>
            <person name="Assie A."/>
            <person name="Tietjen M."/>
            <person name="Violette M."/>
            <person name="Kleiner M."/>
            <person name="Gruber-Vodicka H."/>
            <person name="Dubilier N."/>
            <person name="Leisch N."/>
        </authorList>
    </citation>
    <scope>NUCLEOTIDE SEQUENCE [LARGE SCALE GENOMIC DNA]</scope>
    <source>
        <strain evidence="10">IAP13</strain>
    </source>
</reference>
<evidence type="ECO:0000256" key="9">
    <source>
        <dbReference type="HAMAP-Rule" id="MF_00528"/>
    </source>
</evidence>
<evidence type="ECO:0000256" key="7">
    <source>
        <dbReference type="ARBA" id="ARBA00060749"/>
    </source>
</evidence>
<dbReference type="SUPFAM" id="SSF52972">
    <property type="entry name" value="ITPase-like"/>
    <property type="match status" value="1"/>
</dbReference>
<dbReference type="Proteomes" id="UP001178148">
    <property type="component" value="Unassembled WGS sequence"/>
</dbReference>
<keyword evidence="2 9" id="KW-0963">Cytoplasm</keyword>
<dbReference type="NCBIfam" id="TIGR00172">
    <property type="entry name" value="maf"/>
    <property type="match status" value="1"/>
</dbReference>
<dbReference type="Pfam" id="PF02545">
    <property type="entry name" value="Maf"/>
    <property type="match status" value="1"/>
</dbReference>
<comment type="catalytic activity">
    <reaction evidence="5 9">
        <text>N(7)-methyl-GTP + H2O = N(7)-methyl-GMP + diphosphate + H(+)</text>
        <dbReference type="Rhea" id="RHEA:58744"/>
        <dbReference type="ChEBI" id="CHEBI:15377"/>
        <dbReference type="ChEBI" id="CHEBI:15378"/>
        <dbReference type="ChEBI" id="CHEBI:33019"/>
        <dbReference type="ChEBI" id="CHEBI:58285"/>
        <dbReference type="ChEBI" id="CHEBI:87133"/>
    </reaction>
</comment>
<protein>
    <recommendedName>
        <fullName evidence="8 9">7-methyl-GTP pyrophosphatase</fullName>
        <shortName evidence="9">m(7)GTP pyrophosphatase</shortName>
        <ecNumber evidence="9">3.6.1.-</ecNumber>
    </recommendedName>
</protein>
<evidence type="ECO:0000256" key="3">
    <source>
        <dbReference type="ARBA" id="ARBA00022801"/>
    </source>
</evidence>
<evidence type="ECO:0000256" key="6">
    <source>
        <dbReference type="ARBA" id="ARBA00053369"/>
    </source>
</evidence>
<dbReference type="PANTHER" id="PTHR43213">
    <property type="entry name" value="BIFUNCTIONAL DTTP/UTP PYROPHOSPHATASE/METHYLTRANSFERASE PROTEIN-RELATED"/>
    <property type="match status" value="1"/>
</dbReference>
<accession>A0AA90SS21</accession>
<evidence type="ECO:0000256" key="5">
    <source>
        <dbReference type="ARBA" id="ARBA00050213"/>
    </source>
</evidence>
<dbReference type="EC" id="3.6.1.-" evidence="9"/>
<proteinExistence type="inferred from homology"/>
<feature type="site" description="Important for substrate specificity" evidence="9">
    <location>
        <position position="153"/>
    </location>
</feature>
<dbReference type="PIRSF" id="PIRSF006305">
    <property type="entry name" value="Maf"/>
    <property type="match status" value="1"/>
</dbReference>
<dbReference type="InterPro" id="IPR029001">
    <property type="entry name" value="ITPase-like_fam"/>
</dbReference>
<dbReference type="FunFam" id="3.90.950.10:FF:000005">
    <property type="entry name" value="7-methyl-GTP pyrophosphatase"/>
    <property type="match status" value="1"/>
</dbReference>
<dbReference type="CDD" id="cd00555">
    <property type="entry name" value="Maf"/>
    <property type="match status" value="1"/>
</dbReference>
<dbReference type="EMBL" id="JASXSV010000001">
    <property type="protein sequence ID" value="MDP0587894.1"/>
    <property type="molecule type" value="Genomic_DNA"/>
</dbReference>
<evidence type="ECO:0000313" key="11">
    <source>
        <dbReference type="Proteomes" id="UP001178148"/>
    </source>
</evidence>
<comment type="similarity">
    <text evidence="7 9">Belongs to the Maf family. YceF subfamily.</text>
</comment>
<comment type="cofactor">
    <cofactor evidence="9">
        <name>a divalent metal cation</name>
        <dbReference type="ChEBI" id="CHEBI:60240"/>
    </cofactor>
</comment>
<name>A0AA90SS21_9GAMM</name>
<comment type="caution">
    <text evidence="10">The sequence shown here is derived from an EMBL/GenBank/DDBJ whole genome shotgun (WGS) entry which is preliminary data.</text>
</comment>